<dbReference type="PANTHER" id="PTHR11475:SF4">
    <property type="entry name" value="CHORION PEROXIDASE"/>
    <property type="match status" value="1"/>
</dbReference>
<dbReference type="InterPro" id="IPR019791">
    <property type="entry name" value="Haem_peroxidase_animal"/>
</dbReference>
<evidence type="ECO:0000313" key="4">
    <source>
        <dbReference type="EMBL" id="TDQ65987.1"/>
    </source>
</evidence>
<comment type="caution">
    <text evidence="4">The sequence shown here is derived from an EMBL/GenBank/DDBJ whole genome shotgun (WGS) entry which is preliminary data.</text>
</comment>
<dbReference type="GO" id="GO:0004601">
    <property type="term" value="F:peroxidase activity"/>
    <property type="evidence" value="ECO:0007669"/>
    <property type="project" value="UniProtKB-KW"/>
</dbReference>
<dbReference type="GO" id="GO:0005576">
    <property type="term" value="C:extracellular region"/>
    <property type="evidence" value="ECO:0007669"/>
    <property type="project" value="UniProtKB-SubCell"/>
</dbReference>
<keyword evidence="4" id="KW-0575">Peroxidase</keyword>
<dbReference type="Proteomes" id="UP000295705">
    <property type="component" value="Unassembled WGS sequence"/>
</dbReference>
<dbReference type="SUPFAM" id="SSF48113">
    <property type="entry name" value="Heme-dependent peroxidases"/>
    <property type="match status" value="1"/>
</dbReference>
<dbReference type="RefSeq" id="WP_133825272.1">
    <property type="nucleotide sequence ID" value="NZ_BAABHR010000005.1"/>
</dbReference>
<protein>
    <submittedName>
        <fullName evidence="4">Heme peroxidase</fullName>
    </submittedName>
</protein>
<dbReference type="GO" id="GO:0006979">
    <property type="term" value="P:response to oxidative stress"/>
    <property type="evidence" value="ECO:0007669"/>
    <property type="project" value="InterPro"/>
</dbReference>
<dbReference type="EMBL" id="SNYO01000001">
    <property type="protein sequence ID" value="TDQ65987.1"/>
    <property type="molecule type" value="Genomic_DNA"/>
</dbReference>
<reference evidence="4 5" key="1">
    <citation type="submission" date="2019-03" db="EMBL/GenBank/DDBJ databases">
        <title>Genomic Encyclopedia of Type Strains, Phase IV (KMG-IV): sequencing the most valuable type-strain genomes for metagenomic binning, comparative biology and taxonomic classification.</title>
        <authorList>
            <person name="Goeker M."/>
        </authorList>
    </citation>
    <scope>NUCLEOTIDE SEQUENCE [LARGE SCALE GENOMIC DNA]</scope>
    <source>
        <strain evidence="4 5">DSM 45775</strain>
    </source>
</reference>
<evidence type="ECO:0000256" key="2">
    <source>
        <dbReference type="ARBA" id="ARBA00022525"/>
    </source>
</evidence>
<evidence type="ECO:0000256" key="1">
    <source>
        <dbReference type="ARBA" id="ARBA00004613"/>
    </source>
</evidence>
<dbReference type="GO" id="GO:0020037">
    <property type="term" value="F:heme binding"/>
    <property type="evidence" value="ECO:0007669"/>
    <property type="project" value="InterPro"/>
</dbReference>
<dbReference type="AlphaFoldDB" id="A0A4R6VTK9"/>
<gene>
    <name evidence="4" type="ORF">EV188_1011239</name>
</gene>
<dbReference type="PROSITE" id="PS50292">
    <property type="entry name" value="PEROXIDASE_3"/>
    <property type="match status" value="1"/>
</dbReference>
<dbReference type="PANTHER" id="PTHR11475">
    <property type="entry name" value="OXIDASE/PEROXIDASE"/>
    <property type="match status" value="1"/>
</dbReference>
<dbReference type="Gene3D" id="1.10.640.10">
    <property type="entry name" value="Haem peroxidase domain superfamily, animal type"/>
    <property type="match status" value="1"/>
</dbReference>
<dbReference type="Pfam" id="PF03098">
    <property type="entry name" value="An_peroxidase"/>
    <property type="match status" value="1"/>
</dbReference>
<organism evidence="4 5">
    <name type="scientific">Actinomycetospora succinea</name>
    <dbReference type="NCBI Taxonomy" id="663603"/>
    <lineage>
        <taxon>Bacteria</taxon>
        <taxon>Bacillati</taxon>
        <taxon>Actinomycetota</taxon>
        <taxon>Actinomycetes</taxon>
        <taxon>Pseudonocardiales</taxon>
        <taxon>Pseudonocardiaceae</taxon>
        <taxon>Actinomycetospora</taxon>
    </lineage>
</organism>
<keyword evidence="3" id="KW-0325">Glycoprotein</keyword>
<name>A0A4R6VTK9_9PSEU</name>
<accession>A0A4R6VTK9</accession>
<keyword evidence="4" id="KW-0560">Oxidoreductase</keyword>
<comment type="subcellular location">
    <subcellularLocation>
        <location evidence="1">Secreted</location>
    </subcellularLocation>
</comment>
<dbReference type="CDD" id="cd09819">
    <property type="entry name" value="An_peroxidase_bacterial_1"/>
    <property type="match status" value="1"/>
</dbReference>
<evidence type="ECO:0000256" key="3">
    <source>
        <dbReference type="ARBA" id="ARBA00023180"/>
    </source>
</evidence>
<dbReference type="InterPro" id="IPR010255">
    <property type="entry name" value="Haem_peroxidase_sf"/>
</dbReference>
<keyword evidence="2" id="KW-0964">Secreted</keyword>
<proteinExistence type="predicted"/>
<sequence length="578" mass="62140">MSQSTGPRRVIARRRHGSHAVVDQAKDLDEALREGALELTKDVQDDELAHEVDGPSALAAAGATDFDYLLPGLAQIPANLLPSDTATVTPALDALGEAMIEQGASLGNAPIAPIHTYWGQFVDHDLTAATDNDLPITIQGDAVTVVPPDDVIAQLKNGRNPALNLDSVYGDGPFAPESSTEVVVPYQQADKAKLRLGTLTPLHGAAGVRIPPVDDIERDLPRVEQAVTGGLDLRTPLIGDGRNDENLAVAQLHVAFLRFHNNAVDWVRAHEPERTGVGEVFDRARQLVRWTYQWLCVHDYLDTVLSTGTVDQVLATEDGLLGRPFMPLEFSVAAFRFGHSMVRGAYDWNRNFGQGDFVPEAGLDLLFAFTGRGGLAPPGTPPAQFPPTLPDNWPAEYGRLVLLDPSFPKRAARPIDTHLADPLADMVNQVPDTTPAPGPDVAELLKHLARRNLRRGYAMSIPTGQAVAVALGLPVLSSQEMTGGLDAGVQTALEAGGFVDRTPLWFYVLRESEVRSNGHALGPVGSRIVAETIIGQIRNDPRSYLNQTAWTPADGVTFPDGSAVTSIADFIRFAGFPV</sequence>
<keyword evidence="5" id="KW-1185">Reference proteome</keyword>
<dbReference type="InterPro" id="IPR037120">
    <property type="entry name" value="Haem_peroxidase_sf_animal"/>
</dbReference>
<evidence type="ECO:0000313" key="5">
    <source>
        <dbReference type="Proteomes" id="UP000295705"/>
    </source>
</evidence>
<dbReference type="OrthoDB" id="105077at2"/>